<feature type="active site" evidence="4">
    <location>
        <position position="475"/>
    </location>
</feature>
<feature type="domain" description="Disintegrin" evidence="8">
    <location>
        <begin position="546"/>
        <end position="651"/>
    </location>
</feature>
<evidence type="ECO:0000313" key="11">
    <source>
        <dbReference type="Proteomes" id="UP001642540"/>
    </source>
</evidence>
<feature type="binding site" evidence="4">
    <location>
        <position position="474"/>
    </location>
    <ligand>
        <name>Zn(2+)</name>
        <dbReference type="ChEBI" id="CHEBI:29105"/>
        <note>catalytic</note>
    </ligand>
</feature>
<dbReference type="Pfam" id="PF13574">
    <property type="entry name" value="Reprolysin_2"/>
    <property type="match status" value="1"/>
</dbReference>
<name>A0ABP1QSU1_9HEXA</name>
<dbReference type="SMART" id="SM00050">
    <property type="entry name" value="DISIN"/>
    <property type="match status" value="1"/>
</dbReference>
<evidence type="ECO:0000256" key="5">
    <source>
        <dbReference type="SAM" id="MobiDB-lite"/>
    </source>
</evidence>
<keyword evidence="6" id="KW-1133">Transmembrane helix</keyword>
<keyword evidence="11" id="KW-1185">Reference proteome</keyword>
<evidence type="ECO:0000256" key="4">
    <source>
        <dbReference type="PROSITE-ProRule" id="PRU00276"/>
    </source>
</evidence>
<dbReference type="Gene3D" id="4.10.70.10">
    <property type="entry name" value="Disintegrin domain"/>
    <property type="match status" value="1"/>
</dbReference>
<accession>A0ABP1QSU1</accession>
<feature type="compositionally biased region" description="Low complexity" evidence="5">
    <location>
        <begin position="878"/>
        <end position="892"/>
    </location>
</feature>
<dbReference type="SUPFAM" id="SSF55486">
    <property type="entry name" value="Metalloproteases ('zincins'), catalytic domain"/>
    <property type="match status" value="1"/>
</dbReference>
<feature type="compositionally biased region" description="Basic and acidic residues" evidence="5">
    <location>
        <begin position="898"/>
        <end position="909"/>
    </location>
</feature>
<keyword evidence="4" id="KW-0862">Zinc</keyword>
<keyword evidence="4" id="KW-0479">Metal-binding</keyword>
<dbReference type="PROSITE" id="PS50214">
    <property type="entry name" value="DISINTEGRIN_2"/>
    <property type="match status" value="1"/>
</dbReference>
<feature type="signal peptide" evidence="7">
    <location>
        <begin position="1"/>
        <end position="21"/>
    </location>
</feature>
<dbReference type="Gene3D" id="3.40.390.10">
    <property type="entry name" value="Collagenase (Catalytic Domain)"/>
    <property type="match status" value="1"/>
</dbReference>
<feature type="region of interest" description="Disordered" evidence="5">
    <location>
        <begin position="801"/>
        <end position="909"/>
    </location>
</feature>
<dbReference type="SUPFAM" id="SSF57552">
    <property type="entry name" value="Blood coagulation inhibitor (disintegrin)"/>
    <property type="match status" value="1"/>
</dbReference>
<evidence type="ECO:0000256" key="7">
    <source>
        <dbReference type="SAM" id="SignalP"/>
    </source>
</evidence>
<dbReference type="Pfam" id="PF21299">
    <property type="entry name" value="ADAM10_Cys-rich"/>
    <property type="match status" value="1"/>
</dbReference>
<dbReference type="Proteomes" id="UP001642540">
    <property type="component" value="Unassembled WGS sequence"/>
</dbReference>
<organism evidence="10 11">
    <name type="scientific">Orchesella dallaii</name>
    <dbReference type="NCBI Taxonomy" id="48710"/>
    <lineage>
        <taxon>Eukaryota</taxon>
        <taxon>Metazoa</taxon>
        <taxon>Ecdysozoa</taxon>
        <taxon>Arthropoda</taxon>
        <taxon>Hexapoda</taxon>
        <taxon>Collembola</taxon>
        <taxon>Entomobryomorpha</taxon>
        <taxon>Entomobryoidea</taxon>
        <taxon>Orchesellidae</taxon>
        <taxon>Orchesellinae</taxon>
        <taxon>Orchesella</taxon>
    </lineage>
</organism>
<dbReference type="InterPro" id="IPR036436">
    <property type="entry name" value="Disintegrin_dom_sf"/>
</dbReference>
<evidence type="ECO:0000313" key="10">
    <source>
        <dbReference type="EMBL" id="CAL8109488.1"/>
    </source>
</evidence>
<comment type="caution">
    <text evidence="10">The sequence shown here is derived from an EMBL/GenBank/DDBJ whole genome shotgun (WGS) entry which is preliminary data.</text>
</comment>
<protein>
    <recommendedName>
        <fullName evidence="2">ADAM10 endopeptidase</fullName>
        <ecNumber evidence="2">3.4.24.81</ecNumber>
    </recommendedName>
</protein>
<evidence type="ECO:0000256" key="3">
    <source>
        <dbReference type="ARBA" id="ARBA00022685"/>
    </source>
</evidence>
<feature type="binding site" evidence="4">
    <location>
        <position position="484"/>
    </location>
    <ligand>
        <name>Zn(2+)</name>
        <dbReference type="ChEBI" id="CHEBI:29105"/>
        <note>catalytic</note>
    </ligand>
</feature>
<dbReference type="InterPro" id="IPR024079">
    <property type="entry name" value="MetalloPept_cat_dom_sf"/>
</dbReference>
<proteinExistence type="predicted"/>
<evidence type="ECO:0000256" key="2">
    <source>
        <dbReference type="ARBA" id="ARBA00012332"/>
    </source>
</evidence>
<dbReference type="PROSITE" id="PS50215">
    <property type="entry name" value="ADAM_MEPRO"/>
    <property type="match status" value="1"/>
</dbReference>
<keyword evidence="3" id="KW-0165">Cleavage on pair of basic residues</keyword>
<dbReference type="PANTHER" id="PTHR45702">
    <property type="entry name" value="ADAM10/ADAM17 METALLOPEPTIDASE FAMILY MEMBER"/>
    <property type="match status" value="1"/>
</dbReference>
<dbReference type="EMBL" id="CAXLJM020000041">
    <property type="protein sequence ID" value="CAL8109488.1"/>
    <property type="molecule type" value="Genomic_DNA"/>
</dbReference>
<feature type="chain" id="PRO_5045629504" description="ADAM10 endopeptidase" evidence="7">
    <location>
        <begin position="22"/>
        <end position="909"/>
    </location>
</feature>
<dbReference type="InterPro" id="IPR001762">
    <property type="entry name" value="Disintegrin_dom"/>
</dbReference>
<feature type="domain" description="Peptidase M12B" evidence="9">
    <location>
        <begin position="286"/>
        <end position="528"/>
    </location>
</feature>
<dbReference type="Pfam" id="PF00200">
    <property type="entry name" value="Disintegrin"/>
    <property type="match status" value="1"/>
</dbReference>
<dbReference type="EC" id="3.4.24.81" evidence="2"/>
<dbReference type="PANTHER" id="PTHR45702:SF2">
    <property type="entry name" value="KUZBANIAN, ISOFORM A"/>
    <property type="match status" value="1"/>
</dbReference>
<dbReference type="InterPro" id="IPR051489">
    <property type="entry name" value="ADAM_Metalloproteinase"/>
</dbReference>
<feature type="transmembrane region" description="Helical" evidence="6">
    <location>
        <begin position="774"/>
        <end position="797"/>
    </location>
</feature>
<dbReference type="InterPro" id="IPR049038">
    <property type="entry name" value="ADAM10_Cys-rich"/>
</dbReference>
<keyword evidence="7" id="KW-0732">Signal</keyword>
<evidence type="ECO:0000259" key="9">
    <source>
        <dbReference type="PROSITE" id="PS50215"/>
    </source>
</evidence>
<feature type="compositionally biased region" description="Polar residues" evidence="5">
    <location>
        <begin position="831"/>
        <end position="846"/>
    </location>
</feature>
<evidence type="ECO:0000256" key="1">
    <source>
        <dbReference type="ARBA" id="ARBA00001809"/>
    </source>
</evidence>
<keyword evidence="6" id="KW-0472">Membrane</keyword>
<gene>
    <name evidence="10" type="ORF">ODALV1_LOCUS13414</name>
</gene>
<comment type="caution">
    <text evidence="4">Lacks conserved residue(s) required for the propagation of feature annotation.</text>
</comment>
<evidence type="ECO:0000256" key="6">
    <source>
        <dbReference type="SAM" id="Phobius"/>
    </source>
</evidence>
<dbReference type="InterPro" id="IPR001590">
    <property type="entry name" value="Peptidase_M12B"/>
</dbReference>
<feature type="binding site" evidence="4">
    <location>
        <position position="478"/>
    </location>
    <ligand>
        <name>Zn(2+)</name>
        <dbReference type="ChEBI" id="CHEBI:29105"/>
        <note>catalytic</note>
    </ligand>
</feature>
<evidence type="ECO:0000259" key="8">
    <source>
        <dbReference type="PROSITE" id="PS50214"/>
    </source>
</evidence>
<sequence length="909" mass="101787">MMRKRILFLRFLLVFFPCIEGATKLNEYIDHYELLDYDPSEVHENHNRVKRWANDDSTLSYGFLEPEVHLNFRAHKRHFKLRLKRDTGVFSSNLQVEGDAVDRNNELDTSHIYSGFLEDVPDSTVFGALRDGVFDGKIITPKETFYVERSQRYPLSSTNTSLHSVIYSERDVHDPYHNNRTGHAKGCGITDEVMEWMDQIQNSAVDEAELRHPKGRPFMSQIPAAEKLTGDYPNVLSMNQFDRAFAKYTMEANQNQIKNASHGGDTFFGDPSRVRRAARSFANSKTTCTLSIQTDPLLWRHISEQERTTDENKIREEILSLIAQHVKAVNHIYSNTLFDGKDTYKNIRFEVQRIKIDTDKTCKADYRGPDRNPFCAPNIDVSNFLNLHSLQDHEIFCLAYVFTYRDFSGGTLGLAWVASASGASGGVCEKFKTYTETVNGNYQSTKRSLNTGIITFVNYNSRVPPKVSQLTLAHEIGHNFGSPHDYPNKCRPGGSDGNFIMFASATSGDRPNNSKFSECSIRNISSVLDAIIHDNKKVNCFIATNGTFCGNKIVEEGEECDCGFTYEECEEQCCYPRQVSAKDKMENSDAAGCKRKPAARCSPSEGPCCDNTCRYIVKSQGTLCKQATECSYKSFCNGTSAQCPTPKPNTELTPCNDGTQVCQDGECRGSICLKYGLKECFLSSSDKNVDKRKLCELACLDNSGRCRSTSELKLDGLPGGLSLRPGAPCDNFQGYCDVFLKCRAVDAEGPLARLKNLLFNRQTLLNIAQWVTEYWWAVLLMGVGFIILMGLFIKCCAVHTPSSNPKKAPARRIGDTLRRPINTLRRHRNQNYRAANSNTPVTNNSHVGAPPPYSAIVPGPSAPRPQVPPHGFGEGRGPNRNKGNGRPPSGNPYAGAYHKSDTRHQQHRV</sequence>
<comment type="catalytic activity">
    <reaction evidence="1">
        <text>Endopeptidase of broad specificity.</text>
        <dbReference type="EC" id="3.4.24.81"/>
    </reaction>
</comment>
<keyword evidence="6" id="KW-0812">Transmembrane</keyword>
<reference evidence="10 11" key="1">
    <citation type="submission" date="2024-08" db="EMBL/GenBank/DDBJ databases">
        <authorList>
            <person name="Cucini C."/>
            <person name="Frati F."/>
        </authorList>
    </citation>
    <scope>NUCLEOTIDE SEQUENCE [LARGE SCALE GENOMIC DNA]</scope>
</reference>